<dbReference type="EMBL" id="KV426116">
    <property type="protein sequence ID" value="KZV87746.1"/>
    <property type="molecule type" value="Genomic_DNA"/>
</dbReference>
<dbReference type="OrthoDB" id="5752at2759"/>
<proteinExistence type="predicted"/>
<reference evidence="2 3" key="1">
    <citation type="journal article" date="2016" name="Mol. Biol. Evol.">
        <title>Comparative Genomics of Early-Diverging Mushroom-Forming Fungi Provides Insights into the Origins of Lignocellulose Decay Capabilities.</title>
        <authorList>
            <person name="Nagy L.G."/>
            <person name="Riley R."/>
            <person name="Tritt A."/>
            <person name="Adam C."/>
            <person name="Daum C."/>
            <person name="Floudas D."/>
            <person name="Sun H."/>
            <person name="Yadav J.S."/>
            <person name="Pangilinan J."/>
            <person name="Larsson K.H."/>
            <person name="Matsuura K."/>
            <person name="Barry K."/>
            <person name="Labutti K."/>
            <person name="Kuo R."/>
            <person name="Ohm R.A."/>
            <person name="Bhattacharya S.S."/>
            <person name="Shirouzu T."/>
            <person name="Yoshinaga Y."/>
            <person name="Martin F.M."/>
            <person name="Grigoriev I.V."/>
            <person name="Hibbett D.S."/>
        </authorList>
    </citation>
    <scope>NUCLEOTIDE SEQUENCE [LARGE SCALE GENOMIC DNA]</scope>
    <source>
        <strain evidence="2 3">HHB12029</strain>
    </source>
</reference>
<dbReference type="AlphaFoldDB" id="A0A165EUY9"/>
<protein>
    <submittedName>
        <fullName evidence="2">Uncharacterized protein</fullName>
    </submittedName>
</protein>
<dbReference type="Proteomes" id="UP000077266">
    <property type="component" value="Unassembled WGS sequence"/>
</dbReference>
<organism evidence="2 3">
    <name type="scientific">Exidia glandulosa HHB12029</name>
    <dbReference type="NCBI Taxonomy" id="1314781"/>
    <lineage>
        <taxon>Eukaryota</taxon>
        <taxon>Fungi</taxon>
        <taxon>Dikarya</taxon>
        <taxon>Basidiomycota</taxon>
        <taxon>Agaricomycotina</taxon>
        <taxon>Agaricomycetes</taxon>
        <taxon>Auriculariales</taxon>
        <taxon>Exidiaceae</taxon>
        <taxon>Exidia</taxon>
    </lineage>
</organism>
<dbReference type="InParanoid" id="A0A165EUY9"/>
<keyword evidence="3" id="KW-1185">Reference proteome</keyword>
<gene>
    <name evidence="2" type="ORF">EXIGLDRAFT_620250</name>
</gene>
<dbReference type="STRING" id="1314781.A0A165EUY9"/>
<accession>A0A165EUY9</accession>
<feature type="region of interest" description="Disordered" evidence="1">
    <location>
        <begin position="1"/>
        <end position="88"/>
    </location>
</feature>
<evidence type="ECO:0000256" key="1">
    <source>
        <dbReference type="SAM" id="MobiDB-lite"/>
    </source>
</evidence>
<sequence length="191" mass="21853">MSTEGLDRVGLANRSALSTKQIYQDVSDEEEEAIGMDQGRDWEDEVDREIVREPHFTLPPLPGPSSRALQPPAPPRPVATQPPRGEKRKKTIIVRREVEKPKTVYELYPAFERDRVLDFSELFKGFVVNKSRISKRPFTVETANARRRIQPNNFLKNVVGDARRQVEHKRVEQVVAASNVDEDLRRALQVG</sequence>
<evidence type="ECO:0000313" key="2">
    <source>
        <dbReference type="EMBL" id="KZV87746.1"/>
    </source>
</evidence>
<evidence type="ECO:0000313" key="3">
    <source>
        <dbReference type="Proteomes" id="UP000077266"/>
    </source>
</evidence>
<feature type="compositionally biased region" description="Polar residues" evidence="1">
    <location>
        <begin position="15"/>
        <end position="24"/>
    </location>
</feature>
<name>A0A165EUY9_EXIGL</name>